<reference evidence="2" key="2">
    <citation type="submission" date="2020-05" db="UniProtKB">
        <authorList>
            <consortium name="EnsemblMetazoa"/>
        </authorList>
    </citation>
    <scope>IDENTIFICATION</scope>
    <source>
        <strain evidence="2">IAEA</strain>
    </source>
</reference>
<accession>A0A1B0AI43</accession>
<evidence type="ECO:0000256" key="1">
    <source>
        <dbReference type="SAM" id="MobiDB-lite"/>
    </source>
</evidence>
<evidence type="ECO:0000313" key="2">
    <source>
        <dbReference type="EnsemblMetazoa" id="GPAI046527-PA"/>
    </source>
</evidence>
<feature type="compositionally biased region" description="Polar residues" evidence="1">
    <location>
        <begin position="95"/>
        <end position="114"/>
    </location>
</feature>
<evidence type="ECO:0000313" key="3">
    <source>
        <dbReference type="Proteomes" id="UP000092445"/>
    </source>
</evidence>
<protein>
    <submittedName>
        <fullName evidence="2">Uncharacterized protein</fullName>
    </submittedName>
</protein>
<name>A0A1B0AI43_GLOPL</name>
<dbReference type="VEuPathDB" id="VectorBase:GPAI046527"/>
<reference evidence="3" key="1">
    <citation type="submission" date="2014-03" db="EMBL/GenBank/DDBJ databases">
        <authorList>
            <person name="Aksoy S."/>
            <person name="Warren W."/>
            <person name="Wilson R.K."/>
        </authorList>
    </citation>
    <scope>NUCLEOTIDE SEQUENCE [LARGE SCALE GENOMIC DNA]</scope>
    <source>
        <strain evidence="3">IAEA</strain>
    </source>
</reference>
<feature type="region of interest" description="Disordered" evidence="1">
    <location>
        <begin position="179"/>
        <end position="201"/>
    </location>
</feature>
<keyword evidence="3" id="KW-1185">Reference proteome</keyword>
<sequence length="239" mass="26581">MYIFHFYSHQIKFTLNFFSQSTKSSIDNITENLQNLNTEEEEQTTEKISTPLASPQPEPVTPPSVDVVDKSEENGETEQNNVIDASHDSSDAHNADTNGTQESHVNSPSSQASKAASVMADDISPTIRKPPTFQLSKQHTGMKNRSVGVGMAVTPSNKMEFDQEDREEFGVLKINRPIGHKLSPETNQDQQPLEDAVSTVSSTEGLTDQEYFYKLYIPTSTLTTKNFVYRSCSSVKPLK</sequence>
<dbReference type="EnsemblMetazoa" id="GPAI046527-RA">
    <property type="protein sequence ID" value="GPAI046527-PA"/>
    <property type="gene ID" value="GPAI046527"/>
</dbReference>
<organism evidence="2 3">
    <name type="scientific">Glossina pallidipes</name>
    <name type="common">Tsetse fly</name>
    <dbReference type="NCBI Taxonomy" id="7398"/>
    <lineage>
        <taxon>Eukaryota</taxon>
        <taxon>Metazoa</taxon>
        <taxon>Ecdysozoa</taxon>
        <taxon>Arthropoda</taxon>
        <taxon>Hexapoda</taxon>
        <taxon>Insecta</taxon>
        <taxon>Pterygota</taxon>
        <taxon>Neoptera</taxon>
        <taxon>Endopterygota</taxon>
        <taxon>Diptera</taxon>
        <taxon>Brachycera</taxon>
        <taxon>Muscomorpha</taxon>
        <taxon>Hippoboscoidea</taxon>
        <taxon>Glossinidae</taxon>
        <taxon>Glossina</taxon>
    </lineage>
</organism>
<feature type="region of interest" description="Disordered" evidence="1">
    <location>
        <begin position="37"/>
        <end position="118"/>
    </location>
</feature>
<dbReference type="AlphaFoldDB" id="A0A1B0AI43"/>
<dbReference type="Proteomes" id="UP000092445">
    <property type="component" value="Unassembled WGS sequence"/>
</dbReference>
<feature type="compositionally biased region" description="Basic and acidic residues" evidence="1">
    <location>
        <begin position="85"/>
        <end position="94"/>
    </location>
</feature>
<proteinExistence type="predicted"/>